<reference evidence="3" key="1">
    <citation type="submission" date="2019-08" db="EMBL/GenBank/DDBJ databases">
        <authorList>
            <person name="Kucharzyk K."/>
            <person name="Murdoch R.W."/>
            <person name="Higgins S."/>
            <person name="Loffler F."/>
        </authorList>
    </citation>
    <scope>NUCLEOTIDE SEQUENCE</scope>
</reference>
<dbReference type="AlphaFoldDB" id="A0A645A3R9"/>
<accession>A0A645A3R9</accession>
<evidence type="ECO:0000313" key="3">
    <source>
        <dbReference type="EMBL" id="MPM47835.1"/>
    </source>
</evidence>
<evidence type="ECO:0000256" key="1">
    <source>
        <dbReference type="ARBA" id="ARBA00022729"/>
    </source>
</evidence>
<dbReference type="GO" id="GO:0019867">
    <property type="term" value="C:outer membrane"/>
    <property type="evidence" value="ECO:0007669"/>
    <property type="project" value="InterPro"/>
</dbReference>
<comment type="caution">
    <text evidence="3">The sequence shown here is derived from an EMBL/GenBank/DDBJ whole genome shotgun (WGS) entry which is preliminary data.</text>
</comment>
<dbReference type="InterPro" id="IPR036908">
    <property type="entry name" value="RlpA-like_sf"/>
</dbReference>
<dbReference type="GO" id="GO:0004553">
    <property type="term" value="F:hydrolase activity, hydrolyzing O-glycosyl compounds"/>
    <property type="evidence" value="ECO:0007669"/>
    <property type="project" value="InterPro"/>
</dbReference>
<dbReference type="InterPro" id="IPR051933">
    <property type="entry name" value="Resuscitation_pf_RpfB"/>
</dbReference>
<dbReference type="CDD" id="cd14667">
    <property type="entry name" value="3D_containing_proteins"/>
    <property type="match status" value="1"/>
</dbReference>
<gene>
    <name evidence="3" type="ORF">SDC9_94556</name>
</gene>
<name>A0A645A3R9_9ZZZZ</name>
<dbReference type="PANTHER" id="PTHR39160:SF4">
    <property type="entry name" value="RESUSCITATION-PROMOTING FACTOR RPFB"/>
    <property type="match status" value="1"/>
</dbReference>
<dbReference type="PANTHER" id="PTHR39160">
    <property type="entry name" value="CELL WALL-BINDING PROTEIN YOCH"/>
    <property type="match status" value="1"/>
</dbReference>
<evidence type="ECO:0000259" key="2">
    <source>
        <dbReference type="Pfam" id="PF06725"/>
    </source>
</evidence>
<sequence length="174" mass="18220">MDGIRTVVTETTAITGRAPVETFSGVETTPAVPRIIEYGTGVARVKQSALSVSGDVLAAVDAEGGTLTTASGKQLSYSKSLDVTATAYTTERQAWKITATGTTARVGAIAVDPKVIPYGTRMFIVSADGSITYGLAVAEDCGGSIKGNKIDLFFNTYDECISFGRRACTVYILN</sequence>
<dbReference type="GO" id="GO:0009254">
    <property type="term" value="P:peptidoglycan turnover"/>
    <property type="evidence" value="ECO:0007669"/>
    <property type="project" value="InterPro"/>
</dbReference>
<organism evidence="3">
    <name type="scientific">bioreactor metagenome</name>
    <dbReference type="NCBI Taxonomy" id="1076179"/>
    <lineage>
        <taxon>unclassified sequences</taxon>
        <taxon>metagenomes</taxon>
        <taxon>ecological metagenomes</taxon>
    </lineage>
</organism>
<dbReference type="InterPro" id="IPR059180">
    <property type="entry name" value="3D_YorM"/>
</dbReference>
<dbReference type="EMBL" id="VSSQ01011839">
    <property type="protein sequence ID" value="MPM47835.1"/>
    <property type="molecule type" value="Genomic_DNA"/>
</dbReference>
<dbReference type="Pfam" id="PF06725">
    <property type="entry name" value="3D"/>
    <property type="match status" value="1"/>
</dbReference>
<feature type="domain" description="3D" evidence="2">
    <location>
        <begin position="108"/>
        <end position="174"/>
    </location>
</feature>
<dbReference type="SUPFAM" id="SSF50685">
    <property type="entry name" value="Barwin-like endoglucanases"/>
    <property type="match status" value="1"/>
</dbReference>
<keyword evidence="1" id="KW-0732">Signal</keyword>
<proteinExistence type="predicted"/>
<dbReference type="Gene3D" id="2.40.40.10">
    <property type="entry name" value="RlpA-like domain"/>
    <property type="match status" value="1"/>
</dbReference>
<dbReference type="InterPro" id="IPR010611">
    <property type="entry name" value="3D_dom"/>
</dbReference>
<protein>
    <recommendedName>
        <fullName evidence="2">3D domain-containing protein</fullName>
    </recommendedName>
</protein>